<keyword evidence="9" id="KW-1185">Reference proteome</keyword>
<feature type="domain" description="Methyl-accepting transducer" evidence="6">
    <location>
        <begin position="321"/>
        <end position="550"/>
    </location>
</feature>
<feature type="transmembrane region" description="Helical" evidence="5">
    <location>
        <begin position="76"/>
        <end position="94"/>
    </location>
</feature>
<evidence type="ECO:0000313" key="8">
    <source>
        <dbReference type="EMBL" id="WRY32568.1"/>
    </source>
</evidence>
<proteinExistence type="inferred from homology"/>
<sequence>MNKVGAFFSDDSDLPFAGRDMAMKYLAFGMVVAALGVSLVAWIIGTAFWIATGAAGVFAALALLGWHIGDTKKGRSLLAQGMIGQCFAFTAAFAGHPWIIDTHMAFFVMCAMVTALVDTRCLIVMTVSTVLHHAGLGIIYPVLVYPSTDIYENLERIALHGGLFALEAGVLIEVVRRRQKLFRDALDRMSELEAISAQSAQARETAEAMSREAEAHRAVAEKSAQSAQEASALAARQADEKHAADMAVLEAERQQSMERAETAKRQEQFVAALKCALEQLAQGDLSVRMVRPDDPGYADLAHNFNLSVEQLAATVTTALECAVDIRAQISEITSAADNLSSRSERQASALGDAAAAINELTVAIEQAALVSRETAGSAEKARKAAGESSTVVAESIEAMAAIEESSTQIARISSVIDDIAFQTNLLALNAGVEAARAGEAGRGFAVVASEVRELAQRSSSSAQEISKLIEASGRQVKTGAELVSRTVSELDRIIRHVGTIATQIRELAESAAEQSRSVNEVNSSVEQLDRTTQQNVAMLEETTAAHNALNEMAGRLEQTMLVFRQNLADDSFDGQVMSPKAG</sequence>
<evidence type="ECO:0000256" key="3">
    <source>
        <dbReference type="PROSITE-ProRule" id="PRU00284"/>
    </source>
</evidence>
<keyword evidence="1" id="KW-0145">Chemotaxis</keyword>
<dbReference type="PROSITE" id="PS50111">
    <property type="entry name" value="CHEMOTAXIS_TRANSDUC_2"/>
    <property type="match status" value="1"/>
</dbReference>
<feature type="transmembrane region" description="Helical" evidence="5">
    <location>
        <begin position="25"/>
        <end position="44"/>
    </location>
</feature>
<keyword evidence="5" id="KW-0472">Membrane</keyword>
<feature type="transmembrane region" description="Helical" evidence="5">
    <location>
        <begin position="50"/>
        <end position="69"/>
    </location>
</feature>
<organism evidence="8 9">
    <name type="scientific">Thioclava litoralis</name>
    <dbReference type="NCBI Taxonomy" id="3076557"/>
    <lineage>
        <taxon>Bacteria</taxon>
        <taxon>Pseudomonadati</taxon>
        <taxon>Pseudomonadota</taxon>
        <taxon>Alphaproteobacteria</taxon>
        <taxon>Rhodobacterales</taxon>
        <taxon>Paracoccaceae</taxon>
        <taxon>Thioclava</taxon>
    </lineage>
</organism>
<reference evidence="8 9" key="1">
    <citation type="submission" date="2023-09" db="EMBL/GenBank/DDBJ databases">
        <title>Thioclava shenzhenensis sp. nov., a multidrug resistant bacteria-antagonizing species isolated from coastal seawater.</title>
        <authorList>
            <person name="Long M."/>
        </authorList>
    </citation>
    <scope>NUCLEOTIDE SEQUENCE [LARGE SCALE GENOMIC DNA]</scope>
    <source>
        <strain evidence="8 9">FTW29</strain>
    </source>
</reference>
<keyword evidence="5" id="KW-0812">Transmembrane</keyword>
<feature type="compositionally biased region" description="Basic and acidic residues" evidence="4">
    <location>
        <begin position="204"/>
        <end position="220"/>
    </location>
</feature>
<keyword evidence="5" id="KW-1133">Transmembrane helix</keyword>
<evidence type="ECO:0000256" key="2">
    <source>
        <dbReference type="ARBA" id="ARBA00029447"/>
    </source>
</evidence>
<dbReference type="Pfam" id="PF00015">
    <property type="entry name" value="MCPsignal"/>
    <property type="match status" value="1"/>
</dbReference>
<dbReference type="SUPFAM" id="SSF58104">
    <property type="entry name" value="Methyl-accepting chemotaxis protein (MCP) signaling domain"/>
    <property type="match status" value="1"/>
</dbReference>
<dbReference type="InterPro" id="IPR004089">
    <property type="entry name" value="MCPsignal_dom"/>
</dbReference>
<evidence type="ECO:0000313" key="9">
    <source>
        <dbReference type="Proteomes" id="UP001623290"/>
    </source>
</evidence>
<feature type="domain" description="HAMP" evidence="7">
    <location>
        <begin position="264"/>
        <end position="316"/>
    </location>
</feature>
<feature type="region of interest" description="Disordered" evidence="4">
    <location>
        <begin position="203"/>
        <end position="222"/>
    </location>
</feature>
<dbReference type="SMART" id="SM00283">
    <property type="entry name" value="MA"/>
    <property type="match status" value="1"/>
</dbReference>
<dbReference type="RefSeq" id="WP_406720206.1">
    <property type="nucleotide sequence ID" value="NZ_CP135443.1"/>
</dbReference>
<dbReference type="InterPro" id="IPR003660">
    <property type="entry name" value="HAMP_dom"/>
</dbReference>
<evidence type="ECO:0000256" key="5">
    <source>
        <dbReference type="SAM" id="Phobius"/>
    </source>
</evidence>
<protein>
    <submittedName>
        <fullName evidence="8">Methyl-accepting chemotaxis protein</fullName>
    </submittedName>
</protein>
<evidence type="ECO:0000259" key="7">
    <source>
        <dbReference type="PROSITE" id="PS50885"/>
    </source>
</evidence>
<dbReference type="InterPro" id="IPR051310">
    <property type="entry name" value="MCP_chemotaxis"/>
</dbReference>
<evidence type="ECO:0000259" key="6">
    <source>
        <dbReference type="PROSITE" id="PS50111"/>
    </source>
</evidence>
<accession>A0ABZ1DV14</accession>
<evidence type="ECO:0000256" key="4">
    <source>
        <dbReference type="SAM" id="MobiDB-lite"/>
    </source>
</evidence>
<dbReference type="EMBL" id="CP135443">
    <property type="protein sequence ID" value="WRY32568.1"/>
    <property type="molecule type" value="Genomic_DNA"/>
</dbReference>
<dbReference type="CDD" id="cd11386">
    <property type="entry name" value="MCP_signal"/>
    <property type="match status" value="1"/>
</dbReference>
<dbReference type="PANTHER" id="PTHR43531:SF11">
    <property type="entry name" value="METHYL-ACCEPTING CHEMOTAXIS PROTEIN 3"/>
    <property type="match status" value="1"/>
</dbReference>
<name>A0ABZ1DV14_9RHOB</name>
<dbReference type="Proteomes" id="UP001623290">
    <property type="component" value="Chromosome"/>
</dbReference>
<dbReference type="PROSITE" id="PS50885">
    <property type="entry name" value="HAMP"/>
    <property type="match status" value="1"/>
</dbReference>
<keyword evidence="3" id="KW-0807">Transducer</keyword>
<comment type="similarity">
    <text evidence="2">Belongs to the methyl-accepting chemotaxis (MCP) protein family.</text>
</comment>
<gene>
    <name evidence="8" type="ORF">RPE78_07530</name>
</gene>
<dbReference type="PANTHER" id="PTHR43531">
    <property type="entry name" value="PROTEIN ICFG"/>
    <property type="match status" value="1"/>
</dbReference>
<dbReference type="Gene3D" id="1.10.287.950">
    <property type="entry name" value="Methyl-accepting chemotaxis protein"/>
    <property type="match status" value="1"/>
</dbReference>
<feature type="transmembrane region" description="Helical" evidence="5">
    <location>
        <begin position="122"/>
        <end position="145"/>
    </location>
</feature>
<evidence type="ECO:0000256" key="1">
    <source>
        <dbReference type="ARBA" id="ARBA00022500"/>
    </source>
</evidence>